<comment type="similarity">
    <text evidence="2">Belongs to the major facilitator superfamily.</text>
</comment>
<dbReference type="AlphaFoldDB" id="A0A7W6N9Z1"/>
<evidence type="ECO:0000313" key="10">
    <source>
        <dbReference type="EMBL" id="MBB4050398.1"/>
    </source>
</evidence>
<dbReference type="SUPFAM" id="SSF103473">
    <property type="entry name" value="MFS general substrate transporter"/>
    <property type="match status" value="1"/>
</dbReference>
<dbReference type="Gene3D" id="1.20.1250.20">
    <property type="entry name" value="MFS general substrate transporter like domains"/>
    <property type="match status" value="1"/>
</dbReference>
<proteinExistence type="inferred from homology"/>
<reference evidence="10 11" key="1">
    <citation type="submission" date="2020-08" db="EMBL/GenBank/DDBJ databases">
        <title>Genomic Encyclopedia of Type Strains, Phase IV (KMG-IV): sequencing the most valuable type-strain genomes for metagenomic binning, comparative biology and taxonomic classification.</title>
        <authorList>
            <person name="Goeker M."/>
        </authorList>
    </citation>
    <scope>NUCLEOTIDE SEQUENCE [LARGE SCALE GENOMIC DNA]</scope>
    <source>
        <strain evidence="10 11">DSM 23447</strain>
    </source>
</reference>
<sequence length="386" mass="40251">MFAAIYCVQPLLPIFASEFNLTATESSVAISAATGTLSVSLLLVSWLGNRFDRKRLMTISLLATSALVIAMALASDWAAFILVRALIGVAVCGVPAIAMVYLGEEMDTAALGFGMGMFVGGSAIGGMSGRLLMGLLLEVVTWREALLMLGVAILVNAIGFALLLPKPRNSATGVLSFPEFLSNLHHVVSDKALRLLLLCSFLLMGLFVAIYNYVAFHLLAPPYSLSPAAVAPIFAVYLVGTIASATIGSVAGLVGRRKVLWPMMLVIIAGLLVTLAPPLWAVIVGLAITTFGFFGAHSTASAWVARRSGPARAQGSALYLLAYYAGSSLLGTAAGLGWSYWQWPGVVASCLVFALTGLAVTFRLAVIPPLAASGGLAPLSSSAPER</sequence>
<feature type="transmembrane region" description="Helical" evidence="8">
    <location>
        <begin position="195"/>
        <end position="214"/>
    </location>
</feature>
<protein>
    <submittedName>
        <fullName evidence="10">YNFM family putative membrane transporter</fullName>
    </submittedName>
</protein>
<gene>
    <name evidence="10" type="ORF">GGR20_000016</name>
</gene>
<feature type="transmembrane region" description="Helical" evidence="8">
    <location>
        <begin position="56"/>
        <end position="75"/>
    </location>
</feature>
<evidence type="ECO:0000256" key="4">
    <source>
        <dbReference type="ARBA" id="ARBA00022475"/>
    </source>
</evidence>
<accession>A0A7W6N9Z1</accession>
<evidence type="ECO:0000256" key="1">
    <source>
        <dbReference type="ARBA" id="ARBA00004651"/>
    </source>
</evidence>
<feature type="transmembrane region" description="Helical" evidence="8">
    <location>
        <begin position="145"/>
        <end position="164"/>
    </location>
</feature>
<dbReference type="Pfam" id="PF07690">
    <property type="entry name" value="MFS_1"/>
    <property type="match status" value="1"/>
</dbReference>
<dbReference type="Proteomes" id="UP000547011">
    <property type="component" value="Unassembled WGS sequence"/>
</dbReference>
<dbReference type="PROSITE" id="PS50850">
    <property type="entry name" value="MFS"/>
    <property type="match status" value="1"/>
</dbReference>
<dbReference type="PANTHER" id="PTHR43271:SF1">
    <property type="entry name" value="INNER MEMBRANE TRANSPORT PROTEIN YNFM"/>
    <property type="match status" value="1"/>
</dbReference>
<dbReference type="CDD" id="cd17324">
    <property type="entry name" value="MFS_NepI_like"/>
    <property type="match status" value="1"/>
</dbReference>
<feature type="transmembrane region" description="Helical" evidence="8">
    <location>
        <begin position="234"/>
        <end position="254"/>
    </location>
</feature>
<keyword evidence="11" id="KW-1185">Reference proteome</keyword>
<dbReference type="PANTHER" id="PTHR43271">
    <property type="entry name" value="BLL2771 PROTEIN"/>
    <property type="match status" value="1"/>
</dbReference>
<organism evidence="10 11">
    <name type="scientific">Devosia subaequoris</name>
    <dbReference type="NCBI Taxonomy" id="395930"/>
    <lineage>
        <taxon>Bacteria</taxon>
        <taxon>Pseudomonadati</taxon>
        <taxon>Pseudomonadota</taxon>
        <taxon>Alphaproteobacteria</taxon>
        <taxon>Hyphomicrobiales</taxon>
        <taxon>Devosiaceae</taxon>
        <taxon>Devosia</taxon>
    </lineage>
</organism>
<evidence type="ECO:0000256" key="7">
    <source>
        <dbReference type="ARBA" id="ARBA00023136"/>
    </source>
</evidence>
<keyword evidence="6 8" id="KW-1133">Transmembrane helix</keyword>
<evidence type="ECO:0000259" key="9">
    <source>
        <dbReference type="PROSITE" id="PS50850"/>
    </source>
</evidence>
<evidence type="ECO:0000256" key="2">
    <source>
        <dbReference type="ARBA" id="ARBA00008335"/>
    </source>
</evidence>
<comment type="subcellular location">
    <subcellularLocation>
        <location evidence="1">Cell membrane</location>
        <topology evidence="1">Multi-pass membrane protein</topology>
    </subcellularLocation>
</comment>
<comment type="caution">
    <text evidence="10">The sequence shown here is derived from an EMBL/GenBank/DDBJ whole genome shotgun (WGS) entry which is preliminary data.</text>
</comment>
<feature type="transmembrane region" description="Helical" evidence="8">
    <location>
        <begin position="282"/>
        <end position="305"/>
    </location>
</feature>
<feature type="transmembrane region" description="Helical" evidence="8">
    <location>
        <begin position="259"/>
        <end position="276"/>
    </location>
</feature>
<evidence type="ECO:0000256" key="6">
    <source>
        <dbReference type="ARBA" id="ARBA00022989"/>
    </source>
</evidence>
<evidence type="ECO:0000256" key="3">
    <source>
        <dbReference type="ARBA" id="ARBA00022448"/>
    </source>
</evidence>
<feature type="transmembrane region" description="Helical" evidence="8">
    <location>
        <begin position="109"/>
        <end position="133"/>
    </location>
</feature>
<dbReference type="InterPro" id="IPR011701">
    <property type="entry name" value="MFS"/>
</dbReference>
<evidence type="ECO:0000313" key="11">
    <source>
        <dbReference type="Proteomes" id="UP000547011"/>
    </source>
</evidence>
<dbReference type="EMBL" id="JACIEW010000001">
    <property type="protein sequence ID" value="MBB4050398.1"/>
    <property type="molecule type" value="Genomic_DNA"/>
</dbReference>
<evidence type="ECO:0000256" key="5">
    <source>
        <dbReference type="ARBA" id="ARBA00022692"/>
    </source>
</evidence>
<dbReference type="GO" id="GO:0022857">
    <property type="term" value="F:transmembrane transporter activity"/>
    <property type="evidence" value="ECO:0007669"/>
    <property type="project" value="InterPro"/>
</dbReference>
<name>A0A7W6N9Z1_9HYPH</name>
<keyword evidence="4" id="KW-1003">Cell membrane</keyword>
<keyword evidence="3" id="KW-0813">Transport</keyword>
<keyword evidence="7 8" id="KW-0472">Membrane</keyword>
<feature type="transmembrane region" description="Helical" evidence="8">
    <location>
        <begin position="346"/>
        <end position="366"/>
    </location>
</feature>
<feature type="transmembrane region" description="Helical" evidence="8">
    <location>
        <begin position="81"/>
        <end position="102"/>
    </location>
</feature>
<keyword evidence="5 8" id="KW-0812">Transmembrane</keyword>
<evidence type="ECO:0000256" key="8">
    <source>
        <dbReference type="SAM" id="Phobius"/>
    </source>
</evidence>
<feature type="domain" description="Major facilitator superfamily (MFS) profile" evidence="9">
    <location>
        <begin position="1"/>
        <end position="371"/>
    </location>
</feature>
<dbReference type="InterPro" id="IPR036259">
    <property type="entry name" value="MFS_trans_sf"/>
</dbReference>
<dbReference type="GO" id="GO:0005886">
    <property type="term" value="C:plasma membrane"/>
    <property type="evidence" value="ECO:0007669"/>
    <property type="project" value="UniProtKB-SubCell"/>
</dbReference>
<dbReference type="InterPro" id="IPR020846">
    <property type="entry name" value="MFS_dom"/>
</dbReference>
<feature type="transmembrane region" description="Helical" evidence="8">
    <location>
        <begin position="26"/>
        <end position="44"/>
    </location>
</feature>
<feature type="transmembrane region" description="Helical" evidence="8">
    <location>
        <begin position="317"/>
        <end position="340"/>
    </location>
</feature>